<reference evidence="7 8" key="1">
    <citation type="submission" date="2021-04" db="EMBL/GenBank/DDBJ databases">
        <authorList>
            <person name="De Guttry C."/>
            <person name="Zahm M."/>
            <person name="Klopp C."/>
            <person name="Cabau C."/>
            <person name="Louis A."/>
            <person name="Berthelot C."/>
            <person name="Parey E."/>
            <person name="Roest Crollius H."/>
            <person name="Montfort J."/>
            <person name="Robinson-Rechavi M."/>
            <person name="Bucao C."/>
            <person name="Bouchez O."/>
            <person name="Gislard M."/>
            <person name="Lluch J."/>
            <person name="Milhes M."/>
            <person name="Lampietro C."/>
            <person name="Lopez Roques C."/>
            <person name="Donnadieu C."/>
            <person name="Braasch I."/>
            <person name="Desvignes T."/>
            <person name="Postlethwait J."/>
            <person name="Bobe J."/>
            <person name="Wedekind C."/>
            <person name="Guiguen Y."/>
        </authorList>
    </citation>
    <scope>NUCLEOTIDE SEQUENCE [LARGE SCALE GENOMIC DNA]</scope>
    <source>
        <strain evidence="7">Cs_M1</strain>
        <tissue evidence="7">Blood</tissue>
    </source>
</reference>
<proteinExistence type="predicted"/>
<feature type="domain" description="Alcohol dehydrogenase-like C-terminal" evidence="6">
    <location>
        <begin position="3"/>
        <end position="86"/>
    </location>
</feature>
<evidence type="ECO:0000256" key="4">
    <source>
        <dbReference type="ARBA" id="ARBA00023002"/>
    </source>
</evidence>
<dbReference type="PANTHER" id="PTHR43880:SF12">
    <property type="entry name" value="ALCOHOL DEHYDROGENASE CLASS-3"/>
    <property type="match status" value="1"/>
</dbReference>
<protein>
    <recommendedName>
        <fullName evidence="6">Alcohol dehydrogenase-like C-terminal domain-containing protein</fullName>
    </recommendedName>
</protein>
<dbReference type="GO" id="GO:0051903">
    <property type="term" value="F:S-(hydroxymethyl)glutathione dehydrogenase [NAD(P)+] activity"/>
    <property type="evidence" value="ECO:0007669"/>
    <property type="project" value="TreeGrafter"/>
</dbReference>
<evidence type="ECO:0000256" key="5">
    <source>
        <dbReference type="ARBA" id="ARBA00023027"/>
    </source>
</evidence>
<keyword evidence="3" id="KW-0862">Zinc</keyword>
<dbReference type="AlphaFoldDB" id="A0AAN8QBB8"/>
<dbReference type="EMBL" id="JAGTTL010000030">
    <property type="protein sequence ID" value="KAK6298550.1"/>
    <property type="molecule type" value="Genomic_DNA"/>
</dbReference>
<sequence length="88" mass="9578">MGAVGLAVIMGCKVDRVTRIIGMDINRDKFDKAKEFGATEFVNPKEHSKPIQEVLVVMTDGGFDYSCECIGDVGIMRAALEACHKGWG</sequence>
<keyword evidence="4" id="KW-0560">Oxidoreductase</keyword>
<comment type="cofactor">
    <cofactor evidence="1">
        <name>Zn(2+)</name>
        <dbReference type="ChEBI" id="CHEBI:29105"/>
    </cofactor>
</comment>
<dbReference type="Pfam" id="PF00107">
    <property type="entry name" value="ADH_zinc_N"/>
    <property type="match status" value="1"/>
</dbReference>
<dbReference type="GO" id="GO:0008270">
    <property type="term" value="F:zinc ion binding"/>
    <property type="evidence" value="ECO:0007669"/>
    <property type="project" value="TreeGrafter"/>
</dbReference>
<dbReference type="SUPFAM" id="SSF51735">
    <property type="entry name" value="NAD(P)-binding Rossmann-fold domains"/>
    <property type="match status" value="1"/>
</dbReference>
<evidence type="ECO:0000313" key="8">
    <source>
        <dbReference type="Proteomes" id="UP001356427"/>
    </source>
</evidence>
<organism evidence="7 8">
    <name type="scientific">Coregonus suidteri</name>
    <dbReference type="NCBI Taxonomy" id="861788"/>
    <lineage>
        <taxon>Eukaryota</taxon>
        <taxon>Metazoa</taxon>
        <taxon>Chordata</taxon>
        <taxon>Craniata</taxon>
        <taxon>Vertebrata</taxon>
        <taxon>Euteleostomi</taxon>
        <taxon>Actinopterygii</taxon>
        <taxon>Neopterygii</taxon>
        <taxon>Teleostei</taxon>
        <taxon>Protacanthopterygii</taxon>
        <taxon>Salmoniformes</taxon>
        <taxon>Salmonidae</taxon>
        <taxon>Coregoninae</taxon>
        <taxon>Coregonus</taxon>
    </lineage>
</organism>
<dbReference type="Gene3D" id="3.40.50.720">
    <property type="entry name" value="NAD(P)-binding Rossmann-like Domain"/>
    <property type="match status" value="1"/>
</dbReference>
<dbReference type="GO" id="GO:0046294">
    <property type="term" value="P:formaldehyde catabolic process"/>
    <property type="evidence" value="ECO:0007669"/>
    <property type="project" value="TreeGrafter"/>
</dbReference>
<dbReference type="Proteomes" id="UP001356427">
    <property type="component" value="Unassembled WGS sequence"/>
</dbReference>
<dbReference type="InterPro" id="IPR036291">
    <property type="entry name" value="NAD(P)-bd_dom_sf"/>
</dbReference>
<evidence type="ECO:0000256" key="2">
    <source>
        <dbReference type="ARBA" id="ARBA00022723"/>
    </source>
</evidence>
<comment type="caution">
    <text evidence="7">The sequence shown here is derived from an EMBL/GenBank/DDBJ whole genome shotgun (WGS) entry which is preliminary data.</text>
</comment>
<dbReference type="InterPro" id="IPR013149">
    <property type="entry name" value="ADH-like_C"/>
</dbReference>
<evidence type="ECO:0000259" key="6">
    <source>
        <dbReference type="Pfam" id="PF00107"/>
    </source>
</evidence>
<dbReference type="PANTHER" id="PTHR43880">
    <property type="entry name" value="ALCOHOL DEHYDROGENASE"/>
    <property type="match status" value="1"/>
</dbReference>
<name>A0AAN8QBB8_9TELE</name>
<dbReference type="GO" id="GO:0005829">
    <property type="term" value="C:cytosol"/>
    <property type="evidence" value="ECO:0007669"/>
    <property type="project" value="TreeGrafter"/>
</dbReference>
<keyword evidence="2" id="KW-0479">Metal-binding</keyword>
<accession>A0AAN8QBB8</accession>
<gene>
    <name evidence="7" type="ORF">J4Q44_G00316050</name>
</gene>
<keyword evidence="8" id="KW-1185">Reference proteome</keyword>
<dbReference type="FunFam" id="3.40.50.720:FF:000003">
    <property type="entry name" value="S-(hydroxymethyl)glutathione dehydrogenase"/>
    <property type="match status" value="1"/>
</dbReference>
<evidence type="ECO:0000256" key="3">
    <source>
        <dbReference type="ARBA" id="ARBA00022833"/>
    </source>
</evidence>
<evidence type="ECO:0000256" key="1">
    <source>
        <dbReference type="ARBA" id="ARBA00001947"/>
    </source>
</evidence>
<evidence type="ECO:0000313" key="7">
    <source>
        <dbReference type="EMBL" id="KAK6298550.1"/>
    </source>
</evidence>
<keyword evidence="5" id="KW-0520">NAD</keyword>